<proteinExistence type="predicted"/>
<keyword evidence="3" id="KW-0274">FAD</keyword>
<dbReference type="RefSeq" id="WP_155200861.1">
    <property type="nucleotide sequence ID" value="NZ_JAFHCG010000034.1"/>
</dbReference>
<dbReference type="EMBL" id="WMZR01000006">
    <property type="protein sequence ID" value="MTS51095.1"/>
    <property type="molecule type" value="Genomic_DNA"/>
</dbReference>
<evidence type="ECO:0000256" key="2">
    <source>
        <dbReference type="ARBA" id="ARBA00022630"/>
    </source>
</evidence>
<dbReference type="InterPro" id="IPR050260">
    <property type="entry name" value="FAD-bd_OxRdtase"/>
</dbReference>
<protein>
    <submittedName>
        <fullName evidence="5">NAD(P)/FAD-dependent oxidoreductase</fullName>
    </submittedName>
</protein>
<comment type="cofactor">
    <cofactor evidence="1">
        <name>FAD</name>
        <dbReference type="ChEBI" id="CHEBI:57692"/>
    </cofactor>
</comment>
<dbReference type="PRINTS" id="PR00411">
    <property type="entry name" value="PNDRDTASEI"/>
</dbReference>
<dbReference type="SUPFAM" id="SSF51905">
    <property type="entry name" value="FAD/NAD(P)-binding domain"/>
    <property type="match status" value="2"/>
</dbReference>
<dbReference type="PANTHER" id="PTHR43429:SF3">
    <property type="entry name" value="NITRITE REDUCTASE [NAD(P)H]"/>
    <property type="match status" value="1"/>
</dbReference>
<dbReference type="Pfam" id="PF07992">
    <property type="entry name" value="Pyr_redox_2"/>
    <property type="match status" value="1"/>
</dbReference>
<dbReference type="InterPro" id="IPR023753">
    <property type="entry name" value="FAD/NAD-binding_dom"/>
</dbReference>
<dbReference type="InterPro" id="IPR016156">
    <property type="entry name" value="FAD/NAD-linked_Rdtase_dimer_sf"/>
</dbReference>
<organism evidence="5 6">
    <name type="scientific">Ruthenibacterium lactatiformans</name>
    <dbReference type="NCBI Taxonomy" id="1550024"/>
    <lineage>
        <taxon>Bacteria</taxon>
        <taxon>Bacillati</taxon>
        <taxon>Bacillota</taxon>
        <taxon>Clostridia</taxon>
        <taxon>Eubacteriales</taxon>
        <taxon>Oscillospiraceae</taxon>
        <taxon>Ruthenibacterium</taxon>
    </lineage>
</organism>
<keyword evidence="2" id="KW-0285">Flavoprotein</keyword>
<feature type="domain" description="FAD/NAD(P)-binding" evidence="4">
    <location>
        <begin position="2"/>
        <end position="295"/>
    </location>
</feature>
<evidence type="ECO:0000256" key="3">
    <source>
        <dbReference type="ARBA" id="ARBA00022827"/>
    </source>
</evidence>
<dbReference type="GO" id="GO:0016491">
    <property type="term" value="F:oxidoreductase activity"/>
    <property type="evidence" value="ECO:0007669"/>
    <property type="project" value="InterPro"/>
</dbReference>
<dbReference type="PRINTS" id="PR00368">
    <property type="entry name" value="FADPNR"/>
</dbReference>
<gene>
    <name evidence="5" type="ORF">GMD52_06040</name>
</gene>
<sequence length="409" mass="43579">MRYVIIGGSAAAIGCIEGVRSVDKTGEIILITGETEWNYSRPLISYLLEGKTTRDKMWCRPDSFFTRNGVTVKAGVLATALDAGDRTVRLSTGERLAYDRLLAATGSRPFVPPIPGLETVERTFCFQTLSDASALAEALRPESRVLILGAGLTGVKCAEGIRGLCAQIAIADLAPRVLPAVLDDTGAAMVQARMEEKGVRFYLNDSAAAFRGNTARLQSGTELEFDVLVTAVGVRPNTQLVADAGGAVDRGILVDGRCATTLPDVYAAGDCAQGYDAVSGEKRMLPLWPNAVLQGETAGINMAGGRADYTQGIALNASGVFGLHMVTAGSYEGESFTVQRDGSYKRLVTADGVLKGVIMVGDVSRAGIYTDLIRKKKPLSEIDFDLIRESPQLMAFSQKDRRVQLGGEV</sequence>
<dbReference type="PROSITE" id="PS51257">
    <property type="entry name" value="PROKAR_LIPOPROTEIN"/>
    <property type="match status" value="1"/>
</dbReference>
<comment type="caution">
    <text evidence="5">The sequence shown here is derived from an EMBL/GenBank/DDBJ whole genome shotgun (WGS) entry which is preliminary data.</text>
</comment>
<evidence type="ECO:0000313" key="6">
    <source>
        <dbReference type="Proteomes" id="UP000449193"/>
    </source>
</evidence>
<dbReference type="Gene3D" id="3.50.50.60">
    <property type="entry name" value="FAD/NAD(P)-binding domain"/>
    <property type="match status" value="2"/>
</dbReference>
<dbReference type="InterPro" id="IPR036188">
    <property type="entry name" value="FAD/NAD-bd_sf"/>
</dbReference>
<dbReference type="PANTHER" id="PTHR43429">
    <property type="entry name" value="PYRIDINE NUCLEOTIDE-DISULFIDE OXIDOREDUCTASE DOMAIN-CONTAINING"/>
    <property type="match status" value="1"/>
</dbReference>
<dbReference type="AlphaFoldDB" id="A0A6I3Q479"/>
<evidence type="ECO:0000313" key="5">
    <source>
        <dbReference type="EMBL" id="MTS51095.1"/>
    </source>
</evidence>
<dbReference type="Proteomes" id="UP000449193">
    <property type="component" value="Unassembled WGS sequence"/>
</dbReference>
<dbReference type="Gene3D" id="3.30.390.30">
    <property type="match status" value="1"/>
</dbReference>
<evidence type="ECO:0000256" key="1">
    <source>
        <dbReference type="ARBA" id="ARBA00001974"/>
    </source>
</evidence>
<accession>A0A6I3Q479</accession>
<reference evidence="5 6" key="1">
    <citation type="journal article" date="2019" name="Nat. Med.">
        <title>A library of human gut bacterial isolates paired with longitudinal multiomics data enables mechanistic microbiome research.</title>
        <authorList>
            <person name="Poyet M."/>
            <person name="Groussin M."/>
            <person name="Gibbons S.M."/>
            <person name="Avila-Pacheco J."/>
            <person name="Jiang X."/>
            <person name="Kearney S.M."/>
            <person name="Perrotta A.R."/>
            <person name="Berdy B."/>
            <person name="Zhao S."/>
            <person name="Lieberman T.D."/>
            <person name="Swanson P.K."/>
            <person name="Smith M."/>
            <person name="Roesemann S."/>
            <person name="Alexander J.E."/>
            <person name="Rich S.A."/>
            <person name="Livny J."/>
            <person name="Vlamakis H."/>
            <person name="Clish C."/>
            <person name="Bullock K."/>
            <person name="Deik A."/>
            <person name="Scott J."/>
            <person name="Pierce K.A."/>
            <person name="Xavier R.J."/>
            <person name="Alm E.J."/>
        </authorList>
    </citation>
    <scope>NUCLEOTIDE SEQUENCE [LARGE SCALE GENOMIC DNA]</scope>
    <source>
        <strain evidence="5 6">BIOML-A7</strain>
    </source>
</reference>
<evidence type="ECO:0000259" key="4">
    <source>
        <dbReference type="Pfam" id="PF07992"/>
    </source>
</evidence>
<name>A0A6I3Q479_9FIRM</name>